<gene>
    <name evidence="3" type="ORF">SAMN05216561_112143</name>
</gene>
<dbReference type="SUPFAM" id="SSF109854">
    <property type="entry name" value="DinB/YfiT-like putative metalloenzymes"/>
    <property type="match status" value="1"/>
</dbReference>
<dbReference type="NCBIfam" id="TIGR03083">
    <property type="entry name" value="maleylpyruvate isomerase family mycothiol-dependent enzyme"/>
    <property type="match status" value="1"/>
</dbReference>
<feature type="domain" description="MDMPI C-terminal" evidence="1">
    <location>
        <begin position="147"/>
        <end position="253"/>
    </location>
</feature>
<sequence>MTRLDFPTYLDHVRLESARFREALTDCDPQARVPACPDWDAADLVWHLAEVQWFWAHTVRTRPSAPDESAVRPARPTTYSELLTHFDSCSADLVAQLEAADPTEPAWSWAPEQTVGFTYRRQAHEALIHRLDAEQAAGAVTPLDPSLAADGVAELLEVMYGGQAPPWGRFEPSEHLVRIELTDVATDLWVRPGLFFGTNPESGKNHDSAHLVLTDPGEASATVSGRSVDLDTWLWKRRDDGDLTVSGDRAAYDALLAAVSTPLD</sequence>
<organism evidence="3 4">
    <name type="scientific">Nocardioides psychrotolerans</name>
    <dbReference type="NCBI Taxonomy" id="1005945"/>
    <lineage>
        <taxon>Bacteria</taxon>
        <taxon>Bacillati</taxon>
        <taxon>Actinomycetota</taxon>
        <taxon>Actinomycetes</taxon>
        <taxon>Propionibacteriales</taxon>
        <taxon>Nocardioidaceae</taxon>
        <taxon>Nocardioides</taxon>
    </lineage>
</organism>
<dbReference type="InterPro" id="IPR010872">
    <property type="entry name" value="MDMPI_C-term_domain"/>
</dbReference>
<dbReference type="GO" id="GO:0005886">
    <property type="term" value="C:plasma membrane"/>
    <property type="evidence" value="ECO:0007669"/>
    <property type="project" value="TreeGrafter"/>
</dbReference>
<keyword evidence="4" id="KW-1185">Reference proteome</keyword>
<evidence type="ECO:0000259" key="1">
    <source>
        <dbReference type="Pfam" id="PF07398"/>
    </source>
</evidence>
<dbReference type="PANTHER" id="PTHR40758:SF1">
    <property type="entry name" value="CONSERVED PROTEIN"/>
    <property type="match status" value="1"/>
</dbReference>
<dbReference type="GO" id="GO:0046872">
    <property type="term" value="F:metal ion binding"/>
    <property type="evidence" value="ECO:0007669"/>
    <property type="project" value="InterPro"/>
</dbReference>
<dbReference type="InterPro" id="IPR024344">
    <property type="entry name" value="MDMPI_metal-binding"/>
</dbReference>
<dbReference type="EMBL" id="FOQG01000012">
    <property type="protein sequence ID" value="SFI75953.1"/>
    <property type="molecule type" value="Genomic_DNA"/>
</dbReference>
<dbReference type="InterPro" id="IPR034660">
    <property type="entry name" value="DinB/YfiT-like"/>
</dbReference>
<proteinExistence type="predicted"/>
<dbReference type="RefSeq" id="WP_091114936.1">
    <property type="nucleotide sequence ID" value="NZ_BKAF01000014.1"/>
</dbReference>
<dbReference type="AlphaFoldDB" id="A0A1I3KTY8"/>
<dbReference type="Pfam" id="PF07398">
    <property type="entry name" value="MDMPI_C"/>
    <property type="match status" value="1"/>
</dbReference>
<evidence type="ECO:0000313" key="4">
    <source>
        <dbReference type="Proteomes" id="UP000198649"/>
    </source>
</evidence>
<evidence type="ECO:0000313" key="3">
    <source>
        <dbReference type="EMBL" id="SFI75953.1"/>
    </source>
</evidence>
<dbReference type="InterPro" id="IPR017517">
    <property type="entry name" value="Maleyloyr_isom"/>
</dbReference>
<accession>A0A1I3KTY8</accession>
<reference evidence="3 4" key="1">
    <citation type="submission" date="2016-10" db="EMBL/GenBank/DDBJ databases">
        <authorList>
            <person name="de Groot N.N."/>
        </authorList>
    </citation>
    <scope>NUCLEOTIDE SEQUENCE [LARGE SCALE GENOMIC DNA]</scope>
    <source>
        <strain evidence="3 4">CGMCC 1.11156</strain>
    </source>
</reference>
<dbReference type="STRING" id="1005945.SAMN05216561_112143"/>
<protein>
    <submittedName>
        <fullName evidence="3">TIGR03083 family protein</fullName>
    </submittedName>
</protein>
<dbReference type="OrthoDB" id="3671213at2"/>
<evidence type="ECO:0000259" key="2">
    <source>
        <dbReference type="Pfam" id="PF11716"/>
    </source>
</evidence>
<feature type="domain" description="Mycothiol-dependent maleylpyruvate isomerase metal-binding" evidence="2">
    <location>
        <begin position="14"/>
        <end position="133"/>
    </location>
</feature>
<dbReference type="Pfam" id="PF11716">
    <property type="entry name" value="MDMPI_N"/>
    <property type="match status" value="1"/>
</dbReference>
<dbReference type="Gene3D" id="1.20.120.450">
    <property type="entry name" value="dinb family like domain"/>
    <property type="match status" value="1"/>
</dbReference>
<dbReference type="PANTHER" id="PTHR40758">
    <property type="entry name" value="CONSERVED PROTEIN"/>
    <property type="match status" value="1"/>
</dbReference>
<dbReference type="Proteomes" id="UP000198649">
    <property type="component" value="Unassembled WGS sequence"/>
</dbReference>
<name>A0A1I3KTY8_9ACTN</name>